<dbReference type="Proteomes" id="UP000694843">
    <property type="component" value="Unplaced"/>
</dbReference>
<feature type="domain" description="PDZ" evidence="7">
    <location>
        <begin position="485"/>
        <end position="563"/>
    </location>
</feature>
<dbReference type="SUPFAM" id="SSF50156">
    <property type="entry name" value="PDZ domain-like"/>
    <property type="match status" value="3"/>
</dbReference>
<feature type="domain" description="Guanylate kinase-like" evidence="6">
    <location>
        <begin position="957"/>
        <end position="1056"/>
    </location>
</feature>
<feature type="compositionally biased region" description="Low complexity" evidence="4">
    <location>
        <begin position="1252"/>
        <end position="1273"/>
    </location>
</feature>
<dbReference type="PROSITE" id="PS50002">
    <property type="entry name" value="SH3"/>
    <property type="match status" value="1"/>
</dbReference>
<dbReference type="SUPFAM" id="SSF52540">
    <property type="entry name" value="P-loop containing nucleoside triphosphate hydrolases"/>
    <property type="match status" value="1"/>
</dbReference>
<keyword evidence="3" id="KW-0175">Coiled coil</keyword>
<organism evidence="8 9">
    <name type="scientific">Hyalella azteca</name>
    <name type="common">Amphipod</name>
    <dbReference type="NCBI Taxonomy" id="294128"/>
    <lineage>
        <taxon>Eukaryota</taxon>
        <taxon>Metazoa</taxon>
        <taxon>Ecdysozoa</taxon>
        <taxon>Arthropoda</taxon>
        <taxon>Crustacea</taxon>
        <taxon>Multicrustacea</taxon>
        <taxon>Malacostraca</taxon>
        <taxon>Eumalacostraca</taxon>
        <taxon>Peracarida</taxon>
        <taxon>Amphipoda</taxon>
        <taxon>Senticaudata</taxon>
        <taxon>Talitrida</taxon>
        <taxon>Talitroidea</taxon>
        <taxon>Hyalellidae</taxon>
        <taxon>Hyalella</taxon>
    </lineage>
</organism>
<evidence type="ECO:0000259" key="5">
    <source>
        <dbReference type="PROSITE" id="PS50002"/>
    </source>
</evidence>
<dbReference type="GeneID" id="108664417"/>
<dbReference type="InterPro" id="IPR001478">
    <property type="entry name" value="PDZ"/>
</dbReference>
<reference evidence="9" key="1">
    <citation type="submission" date="2025-08" db="UniProtKB">
        <authorList>
            <consortium name="RefSeq"/>
        </authorList>
    </citation>
    <scope>IDENTIFICATION</scope>
    <source>
        <tissue evidence="9">Whole organism</tissue>
    </source>
</reference>
<dbReference type="InterPro" id="IPR027417">
    <property type="entry name" value="P-loop_NTPase"/>
</dbReference>
<dbReference type="RefSeq" id="XP_047738388.1">
    <property type="nucleotide sequence ID" value="XM_047882432.1"/>
</dbReference>
<dbReference type="GO" id="GO:0150105">
    <property type="term" value="P:protein localization to cell-cell junction"/>
    <property type="evidence" value="ECO:0007669"/>
    <property type="project" value="TreeGrafter"/>
</dbReference>
<dbReference type="Pfam" id="PF00595">
    <property type="entry name" value="PDZ"/>
    <property type="match status" value="3"/>
</dbReference>
<proteinExistence type="predicted"/>
<dbReference type="GO" id="GO:0098609">
    <property type="term" value="P:cell-cell adhesion"/>
    <property type="evidence" value="ECO:0007669"/>
    <property type="project" value="TreeGrafter"/>
</dbReference>
<dbReference type="GO" id="GO:0050839">
    <property type="term" value="F:cell adhesion molecule binding"/>
    <property type="evidence" value="ECO:0007669"/>
    <property type="project" value="TreeGrafter"/>
</dbReference>
<feature type="compositionally biased region" description="Polar residues" evidence="4">
    <location>
        <begin position="1472"/>
        <end position="1489"/>
    </location>
</feature>
<feature type="compositionally biased region" description="Pro residues" evidence="4">
    <location>
        <begin position="1346"/>
        <end position="1357"/>
    </location>
</feature>
<dbReference type="OrthoDB" id="418634at2759"/>
<feature type="compositionally biased region" description="Polar residues" evidence="4">
    <location>
        <begin position="1525"/>
        <end position="1535"/>
    </location>
</feature>
<dbReference type="FunFam" id="2.30.42.10:FF:000029">
    <property type="entry name" value="tight junction protein ZO-1 isoform X1"/>
    <property type="match status" value="1"/>
</dbReference>
<feature type="compositionally biased region" description="Basic residues" evidence="4">
    <location>
        <begin position="1536"/>
        <end position="1553"/>
    </location>
</feature>
<dbReference type="GO" id="GO:0045216">
    <property type="term" value="P:cell-cell junction organization"/>
    <property type="evidence" value="ECO:0007669"/>
    <property type="project" value="TreeGrafter"/>
</dbReference>
<evidence type="ECO:0000256" key="1">
    <source>
        <dbReference type="ARBA" id="ARBA00022443"/>
    </source>
</evidence>
<dbReference type="InterPro" id="IPR008144">
    <property type="entry name" value="Guanylate_kin-like_dom"/>
</dbReference>
<feature type="compositionally biased region" description="Low complexity" evidence="4">
    <location>
        <begin position="1313"/>
        <end position="1338"/>
    </location>
</feature>
<feature type="region of interest" description="Disordered" evidence="4">
    <location>
        <begin position="634"/>
        <end position="690"/>
    </location>
</feature>
<dbReference type="PROSITE" id="PS50052">
    <property type="entry name" value="GUANYLATE_KINASE_2"/>
    <property type="match status" value="1"/>
</dbReference>
<evidence type="ECO:0000256" key="2">
    <source>
        <dbReference type="PROSITE-ProRule" id="PRU00192"/>
    </source>
</evidence>
<feature type="compositionally biased region" description="Low complexity" evidence="4">
    <location>
        <begin position="1112"/>
        <end position="1126"/>
    </location>
</feature>
<feature type="compositionally biased region" description="Low complexity" evidence="4">
    <location>
        <begin position="1410"/>
        <end position="1433"/>
    </location>
</feature>
<dbReference type="InterPro" id="IPR036034">
    <property type="entry name" value="PDZ_sf"/>
</dbReference>
<feature type="region of interest" description="Disordered" evidence="4">
    <location>
        <begin position="855"/>
        <end position="882"/>
    </location>
</feature>
<dbReference type="Pfam" id="PF00625">
    <property type="entry name" value="Guanylate_kin"/>
    <property type="match status" value="1"/>
</dbReference>
<dbReference type="InterPro" id="IPR036028">
    <property type="entry name" value="SH3-like_dom_sf"/>
</dbReference>
<feature type="compositionally biased region" description="Low complexity" evidence="4">
    <location>
        <begin position="1381"/>
        <end position="1398"/>
    </location>
</feature>
<feature type="compositionally biased region" description="Basic residues" evidence="4">
    <location>
        <begin position="1296"/>
        <end position="1305"/>
    </location>
</feature>
<dbReference type="CDD" id="cd06729">
    <property type="entry name" value="PDZ3_ZO1-like_domain"/>
    <property type="match status" value="1"/>
</dbReference>
<name>A0A979FP20_HYAAZ</name>
<feature type="compositionally biased region" description="Basic and acidic residues" evidence="4">
    <location>
        <begin position="1676"/>
        <end position="1696"/>
    </location>
</feature>
<feature type="coiled-coil region" evidence="3">
    <location>
        <begin position="541"/>
        <end position="601"/>
    </location>
</feature>
<evidence type="ECO:0000256" key="4">
    <source>
        <dbReference type="SAM" id="MobiDB-lite"/>
    </source>
</evidence>
<dbReference type="Gene3D" id="3.40.50.300">
    <property type="entry name" value="P-loop containing nucleotide triphosphate hydrolases"/>
    <property type="match status" value="1"/>
</dbReference>
<feature type="region of interest" description="Disordered" evidence="4">
    <location>
        <begin position="1089"/>
        <end position="1717"/>
    </location>
</feature>
<dbReference type="SUPFAM" id="SSF50044">
    <property type="entry name" value="SH3-domain"/>
    <property type="match status" value="1"/>
</dbReference>
<gene>
    <name evidence="9" type="primary">LOC108664417</name>
</gene>
<feature type="compositionally biased region" description="Basic residues" evidence="4">
    <location>
        <begin position="870"/>
        <end position="882"/>
    </location>
</feature>
<feature type="compositionally biased region" description="Polar residues" evidence="4">
    <location>
        <begin position="673"/>
        <end position="684"/>
    </location>
</feature>
<dbReference type="CDD" id="cd11859">
    <property type="entry name" value="SH3_ZO"/>
    <property type="match status" value="1"/>
</dbReference>
<sequence>MSEDIGMSSCSTSPDDGKAAGGLPATEASSGGGRTSAAPHDSEPSPREATPASFSSGSREFSLKDGATGVTSSGTPGTAPPSGRHSSLSHGTRSSSYAALAHTPPLEAELTSHTPRPDTPLSATVPASYLSHTPPHDRPQPYAMSALHAALPMGTVVPPFPTGPTFGGSSTSLTMMNNPLANPGVSYSRYSGGGAVMSMESVGYDASNEPSLYSAGDNYGYSRIDSKLTDDDFAYMDADDAGSRKGRSSSLNYSGLYGHARVPLASSVMYSCESLDNANECLDNQPDRAIYEDESIFDQPPPPAPSSKPIDKSVGANELSYYKNYYDATSFNQMIASSAKASNREISLNRLVNAYSDGFTPVGLTEMLEDPVEEEEGGERVVWEFRTVTLTRVPRFGFGIAVSGGRDNPHFRNGDPSIAISDVLKAGPAEGKLEVNDRLISANGVNLEGVEYARAVQVLRDSGASVQLLVRRRVVLPHASPLTHSITLTRTKKKEDLGVVLGCRLYVKEIVRGSLAAKNGQLREGDELVKINNSNTDNLSLKEARKLLDSHKEELQLVVRRQATPAAGGAPAAAAKDNLSLKEARKLLDSHKEELQLVVRRQATPAAGGAPAAAAKGTIILYAGGGPSDFQYGSVGEGGGVASPTDNGAASLPPRPPLPRPEDYYTQRPPNSPNTQHGSPTKPQGSVPEPRYVSFRKEGSVGIRLTGGNEVGIFVTAVQPGSQAQLQGIVPGDKVLKVNDMDLTNMTREDAVLYLMSQQDQIELLVQTRLFDYQQILASQKGDLFYIKTHFHYDPEGTGELSFRSGDIFRVVDTLHCGVVGAWQVERIGRNNQETQRGTIPNRARAEELATAQFNAAKKEQTQSESRSGFFKRRRNSRRSKSLGKDHWEDVMFGESVSKFPAYERVSLQHPGFVRPVVLFGPLADVARTKLLADNPDKFSSPQLDSNGEKQQASIIRLSAIREIVERNKHAVLDITPSAVDRLNYAQFYPIVVYLRVESKQAVKEMRAGYPKGRQSSKKLFEQSLKVERLWGHVFTSTLTLTQPDTWPRKLAQAIAQHQAQPVWMAQSKPSEALSDDFLFPMTSRLSYASSPESDLEGGSDPHTPVHASHLSSSPSSPMTQSPSTSGAPTPSHGSNLMTQRSRLVKSSSDPSIAAPEELSSSHHSGPNSGPYSYGAPNMGAAPPPYTASPNRMPAPGDSSLGLPSKTAPSGGDSQYGFGGTAVDDAPHPPHPPPVPRDPDPLTGSSPPPSTSPYGQPPYSSSPPSSLTYGYGPQQTGKPVPNGLPNKSSSPYSGVHHPHFSHHSRLPPPPPANGASNNGGINHAAPAATSTPSTNNNPRFAHNQHPPQPPPPHPPAATSPTSMPGYSPPKTHPVNDSIPANPGHRIPNNNNNHVPNNGSYVPNNHVSSISNYSSGNHVGSNSNPHGNSNPQGSQAPPSIHSPGYDQSDASPPKIDRSNKPGKPRLPPPSGNDFRNFNSEYETNYTNSSRNNREEQHRKMGYGPARGPNIGPNAHDDLKSRYHYSPGTQQFPASHPTQHHSRPRPGEHHTHHPRSSSQPPAYHGEDPYSLKPAPPPKSSMAKPVPPPKPRHQPRGDVPQPWGAREGQTMLGASNGRLSDDYSAIDSGHGSSLERKADTFTKSPYQKQTQGSQGFYLNVPMPGSRGEGPKSTPGMELPNHDHRGSAFELYKKPTDPRARSQQPQQQPHYFPGPDGHPNR</sequence>
<dbReference type="GO" id="GO:0005886">
    <property type="term" value="C:plasma membrane"/>
    <property type="evidence" value="ECO:0007669"/>
    <property type="project" value="TreeGrafter"/>
</dbReference>
<feature type="region of interest" description="Disordered" evidence="4">
    <location>
        <begin position="1"/>
        <end position="141"/>
    </location>
</feature>
<keyword evidence="8" id="KW-1185">Reference proteome</keyword>
<feature type="compositionally biased region" description="Polar residues" evidence="4">
    <location>
        <begin position="1399"/>
        <end position="1409"/>
    </location>
</feature>
<dbReference type="SMART" id="SM00072">
    <property type="entry name" value="GuKc"/>
    <property type="match status" value="1"/>
</dbReference>
<evidence type="ECO:0000259" key="7">
    <source>
        <dbReference type="PROSITE" id="PS50106"/>
    </source>
</evidence>
<evidence type="ECO:0000313" key="8">
    <source>
        <dbReference type="Proteomes" id="UP000694843"/>
    </source>
</evidence>
<dbReference type="PANTHER" id="PTHR13865:SF28">
    <property type="entry name" value="POLYCHAETOID, ISOFORM O"/>
    <property type="match status" value="1"/>
</dbReference>
<feature type="compositionally biased region" description="Pro residues" evidence="4">
    <location>
        <begin position="1571"/>
        <end position="1586"/>
    </location>
</feature>
<feature type="compositionally biased region" description="Low complexity" evidence="4">
    <location>
        <begin position="1162"/>
        <end position="1173"/>
    </location>
</feature>
<dbReference type="PROSITE" id="PS50106">
    <property type="entry name" value="PDZ"/>
    <property type="match status" value="3"/>
</dbReference>
<dbReference type="SMART" id="SM00228">
    <property type="entry name" value="PDZ"/>
    <property type="match status" value="3"/>
</dbReference>
<dbReference type="CDD" id="cd06728">
    <property type="entry name" value="PDZ2_ZO1-like_ds"/>
    <property type="match status" value="1"/>
</dbReference>
<evidence type="ECO:0000259" key="6">
    <source>
        <dbReference type="PROSITE" id="PS50052"/>
    </source>
</evidence>
<dbReference type="Pfam" id="PF07653">
    <property type="entry name" value="SH3_2"/>
    <property type="match status" value="1"/>
</dbReference>
<dbReference type="KEGG" id="hazt:108664417"/>
<feature type="domain" description="PDZ" evidence="7">
    <location>
        <begin position="697"/>
        <end position="770"/>
    </location>
</feature>
<dbReference type="InterPro" id="IPR001452">
    <property type="entry name" value="SH3_domain"/>
</dbReference>
<feature type="compositionally biased region" description="Low complexity" evidence="4">
    <location>
        <begin position="82"/>
        <end position="96"/>
    </location>
</feature>
<dbReference type="Gene3D" id="2.30.42.10">
    <property type="match status" value="3"/>
</dbReference>
<protein>
    <submittedName>
        <fullName evidence="9">Tight junction protein ZO-2</fullName>
    </submittedName>
</protein>
<dbReference type="GO" id="GO:0005923">
    <property type="term" value="C:bicellular tight junction"/>
    <property type="evidence" value="ECO:0007669"/>
    <property type="project" value="TreeGrafter"/>
</dbReference>
<dbReference type="InterPro" id="IPR008145">
    <property type="entry name" value="GK/Ca_channel_bsu"/>
</dbReference>
<dbReference type="PANTHER" id="PTHR13865">
    <property type="entry name" value="TIGHT JUNCTION PROTEIN"/>
    <property type="match status" value="1"/>
</dbReference>
<keyword evidence="1 2" id="KW-0728">SH3 domain</keyword>
<feature type="domain" description="SH3" evidence="5">
    <location>
        <begin position="782"/>
        <end position="850"/>
    </location>
</feature>
<dbReference type="CTD" id="41062"/>
<accession>A0A979FP20</accession>
<feature type="compositionally biased region" description="Polar residues" evidence="4">
    <location>
        <begin position="1638"/>
        <end position="1653"/>
    </location>
</feature>
<dbReference type="CDD" id="cd06727">
    <property type="entry name" value="PDZ1_ZO1-like"/>
    <property type="match status" value="1"/>
</dbReference>
<dbReference type="Gene3D" id="2.30.30.40">
    <property type="entry name" value="SH3 Domains"/>
    <property type="match status" value="1"/>
</dbReference>
<evidence type="ECO:0000313" key="9">
    <source>
        <dbReference type="RefSeq" id="XP_047738388.1"/>
    </source>
</evidence>
<feature type="compositionally biased region" description="Polar residues" evidence="4">
    <location>
        <begin position="1127"/>
        <end position="1151"/>
    </location>
</feature>
<feature type="domain" description="PDZ" evidence="7">
    <location>
        <begin position="387"/>
        <end position="474"/>
    </location>
</feature>
<evidence type="ECO:0000256" key="3">
    <source>
        <dbReference type="SAM" id="Coils"/>
    </source>
</evidence>